<sequence>MVLRQVCRILKFLLLAKKNNKQVKVQAKYRPSQSRCVGATGKDVPWLNLSGVWLSEAGFNIGDTVRVVWRSGLLLIERIEFSEEEKEQVEYKAALQEVKQTLKKLAQ</sequence>
<dbReference type="EMBL" id="JBHRTA010000004">
    <property type="protein sequence ID" value="MFC3196329.1"/>
    <property type="molecule type" value="Genomic_DNA"/>
</dbReference>
<gene>
    <name evidence="2" type="ORF">ACFOET_01755</name>
</gene>
<feature type="domain" description="Toxin SymE-like" evidence="1">
    <location>
        <begin position="21"/>
        <end position="76"/>
    </location>
</feature>
<dbReference type="Proteomes" id="UP001595526">
    <property type="component" value="Unassembled WGS sequence"/>
</dbReference>
<accession>A0ABV7JEA7</accession>
<name>A0ABV7JEA7_9SPHI</name>
<dbReference type="InterPro" id="IPR014944">
    <property type="entry name" value="Toxin_SymE-like"/>
</dbReference>
<dbReference type="RefSeq" id="WP_379018935.1">
    <property type="nucleotide sequence ID" value="NZ_JBHRTA010000004.1"/>
</dbReference>
<evidence type="ECO:0000313" key="3">
    <source>
        <dbReference type="Proteomes" id="UP001595526"/>
    </source>
</evidence>
<keyword evidence="3" id="KW-1185">Reference proteome</keyword>
<comment type="caution">
    <text evidence="2">The sequence shown here is derived from an EMBL/GenBank/DDBJ whole genome shotgun (WGS) entry which is preliminary data.</text>
</comment>
<proteinExistence type="predicted"/>
<evidence type="ECO:0000259" key="1">
    <source>
        <dbReference type="Pfam" id="PF08845"/>
    </source>
</evidence>
<protein>
    <submittedName>
        <fullName evidence="2">SymE family type I addiction module toxin</fullName>
    </submittedName>
</protein>
<reference evidence="3" key="1">
    <citation type="journal article" date="2019" name="Int. J. Syst. Evol. Microbiol.">
        <title>The Global Catalogue of Microorganisms (GCM) 10K type strain sequencing project: providing services to taxonomists for standard genome sequencing and annotation.</title>
        <authorList>
            <consortium name="The Broad Institute Genomics Platform"/>
            <consortium name="The Broad Institute Genome Sequencing Center for Infectious Disease"/>
            <person name="Wu L."/>
            <person name="Ma J."/>
        </authorList>
    </citation>
    <scope>NUCLEOTIDE SEQUENCE [LARGE SCALE GENOMIC DNA]</scope>
    <source>
        <strain evidence="3">KCTC 52416</strain>
    </source>
</reference>
<organism evidence="2 3">
    <name type="scientific">Parapedobacter deserti</name>
    <dbReference type="NCBI Taxonomy" id="1912957"/>
    <lineage>
        <taxon>Bacteria</taxon>
        <taxon>Pseudomonadati</taxon>
        <taxon>Bacteroidota</taxon>
        <taxon>Sphingobacteriia</taxon>
        <taxon>Sphingobacteriales</taxon>
        <taxon>Sphingobacteriaceae</taxon>
        <taxon>Parapedobacter</taxon>
    </lineage>
</organism>
<evidence type="ECO:0000313" key="2">
    <source>
        <dbReference type="EMBL" id="MFC3196329.1"/>
    </source>
</evidence>
<dbReference type="Pfam" id="PF08845">
    <property type="entry name" value="SymE_toxin"/>
    <property type="match status" value="1"/>
</dbReference>